<dbReference type="EMBL" id="FNVA01000007">
    <property type="protein sequence ID" value="SEG61597.1"/>
    <property type="molecule type" value="Genomic_DNA"/>
</dbReference>
<dbReference type="PANTHER" id="PTHR40031">
    <property type="entry name" value="HYPOTHETICAL MEMBRANE SPANNING PROTEIN"/>
    <property type="match status" value="1"/>
</dbReference>
<dbReference type="Proteomes" id="UP000236728">
    <property type="component" value="Unassembled WGS sequence"/>
</dbReference>
<evidence type="ECO:0000313" key="3">
    <source>
        <dbReference type="EMBL" id="SEG61597.1"/>
    </source>
</evidence>
<feature type="transmembrane region" description="Helical" evidence="2">
    <location>
        <begin position="161"/>
        <end position="190"/>
    </location>
</feature>
<organism evidence="3 4">
    <name type="scientific">Bryocella elongata</name>
    <dbReference type="NCBI Taxonomy" id="863522"/>
    <lineage>
        <taxon>Bacteria</taxon>
        <taxon>Pseudomonadati</taxon>
        <taxon>Acidobacteriota</taxon>
        <taxon>Terriglobia</taxon>
        <taxon>Terriglobales</taxon>
        <taxon>Acidobacteriaceae</taxon>
        <taxon>Bryocella</taxon>
    </lineage>
</organism>
<accession>A0A1H6BMG1</accession>
<dbReference type="RefSeq" id="WP_103934671.1">
    <property type="nucleotide sequence ID" value="NZ_FNVA01000007.1"/>
</dbReference>
<dbReference type="OrthoDB" id="110250at2"/>
<keyword evidence="4" id="KW-1185">Reference proteome</keyword>
<feature type="transmembrane region" description="Helical" evidence="2">
    <location>
        <begin position="202"/>
        <end position="219"/>
    </location>
</feature>
<evidence type="ECO:0000256" key="1">
    <source>
        <dbReference type="SAM" id="MobiDB-lite"/>
    </source>
</evidence>
<keyword evidence="2" id="KW-0812">Transmembrane</keyword>
<dbReference type="AlphaFoldDB" id="A0A1H6BMG1"/>
<feature type="transmembrane region" description="Helical" evidence="2">
    <location>
        <begin position="56"/>
        <end position="79"/>
    </location>
</feature>
<evidence type="ECO:0000256" key="2">
    <source>
        <dbReference type="SAM" id="Phobius"/>
    </source>
</evidence>
<keyword evidence="2" id="KW-0472">Membrane</keyword>
<reference evidence="3 4" key="1">
    <citation type="submission" date="2016-10" db="EMBL/GenBank/DDBJ databases">
        <authorList>
            <person name="de Groot N.N."/>
        </authorList>
    </citation>
    <scope>NUCLEOTIDE SEQUENCE [LARGE SCALE GENOMIC DNA]</scope>
    <source>
        <strain evidence="3 4">DSM 22489</strain>
    </source>
</reference>
<feature type="transmembrane region" description="Helical" evidence="2">
    <location>
        <begin position="122"/>
        <end position="141"/>
    </location>
</feature>
<evidence type="ECO:0000313" key="4">
    <source>
        <dbReference type="Proteomes" id="UP000236728"/>
    </source>
</evidence>
<dbReference type="Pfam" id="PF04307">
    <property type="entry name" value="YdjM"/>
    <property type="match status" value="1"/>
</dbReference>
<feature type="compositionally biased region" description="Low complexity" evidence="1">
    <location>
        <begin position="243"/>
        <end position="256"/>
    </location>
</feature>
<protein>
    <submittedName>
        <fullName evidence="3">Inner membrane protein</fullName>
    </submittedName>
</protein>
<sequence length="420" mass="45831">MEPVTHILTGACLARTGLNRKAAYATLTMAIAAQFPDIDTLWSLRGPVAGFAHHRGITHTFVGIPFEAAFIVGGVWLLHRWRAARYEQRLTDAPPDSEPEFHHGDGRYTDERNVRPLTAAPVRWGLLYGFALLALLSHLLLDFTNNYGLRPFFPFDRHWYAGSIVFIFDPLIFLLLLAALILPWLFGLIGSEVGARRQPFRSRGWAIVALLGIVSYWGLRTFEHAHAVEMVMQQAVAVPVSASPAQTDATDTATDALNSTPAPAPPAPAPTFAAARRVLASPDPLSPFRWYTTGDYGSFYELDTADTLHGNLSGNGVARAKAQSTPQIRAALASPLGRVYIDWSSAPLLEQEQPDEAGRIAVTLTDLRFVGDIPFMNREGHSPLSGEIVLDRQNRVIDQSLDGRSAGGVLGDPLTGGLPR</sequence>
<proteinExistence type="predicted"/>
<feature type="region of interest" description="Disordered" evidence="1">
    <location>
        <begin position="243"/>
        <end position="268"/>
    </location>
</feature>
<dbReference type="InterPro" id="IPR053170">
    <property type="entry name" value="Transcription_regulator"/>
</dbReference>
<keyword evidence="2" id="KW-1133">Transmembrane helix</keyword>
<dbReference type="PANTHER" id="PTHR40031:SF1">
    <property type="entry name" value="MEMBRANE-BOUND METAL-DEPENDENT HYDROLASE"/>
    <property type="match status" value="1"/>
</dbReference>
<name>A0A1H6BMG1_9BACT</name>
<dbReference type="InterPro" id="IPR007404">
    <property type="entry name" value="YdjM-like"/>
</dbReference>
<gene>
    <name evidence="3" type="ORF">SAMN05421819_3821</name>
</gene>